<dbReference type="InterPro" id="IPR029068">
    <property type="entry name" value="Glyas_Bleomycin-R_OHBP_Dase"/>
</dbReference>
<feature type="domain" description="Glyoxalase-like" evidence="2">
    <location>
        <begin position="6"/>
        <end position="146"/>
    </location>
</feature>
<evidence type="ECO:0000313" key="3">
    <source>
        <dbReference type="EMBL" id="KGM11940.1"/>
    </source>
</evidence>
<keyword evidence="4" id="KW-1185">Reference proteome</keyword>
<dbReference type="AlphaFoldDB" id="A0A0A0BVD3"/>
<protein>
    <submittedName>
        <fullName evidence="3">Glyoxalase</fullName>
    </submittedName>
</protein>
<dbReference type="OrthoDB" id="5524593at2"/>
<dbReference type="EMBL" id="AXCY01000011">
    <property type="protein sequence ID" value="KGM11940.1"/>
    <property type="molecule type" value="Genomic_DNA"/>
</dbReference>
<name>A0A0A0BVD3_9CELL</name>
<comment type="caution">
    <text evidence="3">The sequence shown here is derived from an EMBL/GenBank/DDBJ whole genome shotgun (WGS) entry which is preliminary data.</text>
</comment>
<dbReference type="Pfam" id="PF18029">
    <property type="entry name" value="Glyoxalase_6"/>
    <property type="match status" value="1"/>
</dbReference>
<evidence type="ECO:0000259" key="2">
    <source>
        <dbReference type="Pfam" id="PF18029"/>
    </source>
</evidence>
<dbReference type="Gene3D" id="3.10.180.10">
    <property type="entry name" value="2,3-Dihydroxybiphenyl 1,2-Dioxygenase, domain 1"/>
    <property type="match status" value="1"/>
</dbReference>
<dbReference type="InterPro" id="IPR041581">
    <property type="entry name" value="Glyoxalase_6"/>
</dbReference>
<dbReference type="Proteomes" id="UP000029839">
    <property type="component" value="Unassembled WGS sequence"/>
</dbReference>
<accession>A0A0A0BVD3</accession>
<sequence>MDRRLQIVMDAASPRALGTFWASVLGYVEDPPPPGYDTWEEALIGWGLPRDRWDDAYAIVDPEGVGPRVFFQKVPEPRAGKNRLHLDVGVPGGPDAPGTEKDKDGMRAHAARLVDVGARVVREYDDPAQGFWITMEDPEGNVFDVV</sequence>
<organism evidence="3 4">
    <name type="scientific">Cellulomonas carbonis T26</name>
    <dbReference type="NCBI Taxonomy" id="947969"/>
    <lineage>
        <taxon>Bacteria</taxon>
        <taxon>Bacillati</taxon>
        <taxon>Actinomycetota</taxon>
        <taxon>Actinomycetes</taxon>
        <taxon>Micrococcales</taxon>
        <taxon>Cellulomonadaceae</taxon>
        <taxon>Cellulomonas</taxon>
    </lineage>
</organism>
<feature type="region of interest" description="Disordered" evidence="1">
    <location>
        <begin position="82"/>
        <end position="104"/>
    </location>
</feature>
<evidence type="ECO:0000256" key="1">
    <source>
        <dbReference type="SAM" id="MobiDB-lite"/>
    </source>
</evidence>
<gene>
    <name evidence="3" type="ORF">N868_04205</name>
</gene>
<proteinExistence type="predicted"/>
<evidence type="ECO:0000313" key="4">
    <source>
        <dbReference type="Proteomes" id="UP000029839"/>
    </source>
</evidence>
<reference evidence="3 4" key="1">
    <citation type="submission" date="2013-08" db="EMBL/GenBank/DDBJ databases">
        <title>Genome sequencing of Cellulomonas carbonis T26.</title>
        <authorList>
            <person name="Chen F."/>
            <person name="Li Y."/>
            <person name="Wang G."/>
        </authorList>
    </citation>
    <scope>NUCLEOTIDE SEQUENCE [LARGE SCALE GENOMIC DNA]</scope>
    <source>
        <strain evidence="3 4">T26</strain>
    </source>
</reference>
<dbReference type="SUPFAM" id="SSF54593">
    <property type="entry name" value="Glyoxalase/Bleomycin resistance protein/Dihydroxybiphenyl dioxygenase"/>
    <property type="match status" value="1"/>
</dbReference>
<dbReference type="PANTHER" id="PTHR35908">
    <property type="entry name" value="HYPOTHETICAL FUSION PROTEIN"/>
    <property type="match status" value="1"/>
</dbReference>
<dbReference type="RefSeq" id="WP_043603579.1">
    <property type="nucleotide sequence ID" value="NZ_AXCY01000011.1"/>
</dbReference>
<reference evidence="3 4" key="2">
    <citation type="journal article" date="2015" name="Stand. Genomic Sci.">
        <title>Draft genome sequence of Cellulomonas carbonis T26(T) and comparative analysis of six Cellulomonas genomes.</title>
        <authorList>
            <person name="Zhuang W."/>
            <person name="Zhang S."/>
            <person name="Xia X."/>
            <person name="Wang G."/>
        </authorList>
    </citation>
    <scope>NUCLEOTIDE SEQUENCE [LARGE SCALE GENOMIC DNA]</scope>
    <source>
        <strain evidence="3 4">T26</strain>
    </source>
</reference>
<dbReference type="PANTHER" id="PTHR35908:SF1">
    <property type="entry name" value="CONSERVED PROTEIN"/>
    <property type="match status" value="1"/>
</dbReference>